<comment type="caution">
    <text evidence="10">The sequence shown here is derived from an EMBL/GenBank/DDBJ whole genome shotgun (WGS) entry which is preliminary data.</text>
</comment>
<dbReference type="Proteomes" id="UP001139971">
    <property type="component" value="Unassembled WGS sequence"/>
</dbReference>
<dbReference type="InterPro" id="IPR003661">
    <property type="entry name" value="HisK_dim/P_dom"/>
</dbReference>
<name>A0A9X4BI34_9GAMM</name>
<gene>
    <name evidence="10" type="ORF">OD750_011355</name>
</gene>
<organism evidence="10 11">
    <name type="scientific">Tahibacter soli</name>
    <dbReference type="NCBI Taxonomy" id="2983605"/>
    <lineage>
        <taxon>Bacteria</taxon>
        <taxon>Pseudomonadati</taxon>
        <taxon>Pseudomonadota</taxon>
        <taxon>Gammaproteobacteria</taxon>
        <taxon>Lysobacterales</taxon>
        <taxon>Rhodanobacteraceae</taxon>
        <taxon>Tahibacter</taxon>
    </lineage>
</organism>
<dbReference type="GO" id="GO:0000155">
    <property type="term" value="F:phosphorelay sensor kinase activity"/>
    <property type="evidence" value="ECO:0007669"/>
    <property type="project" value="InterPro"/>
</dbReference>
<proteinExistence type="predicted"/>
<keyword evidence="5" id="KW-0547">Nucleotide-binding</keyword>
<dbReference type="PANTHER" id="PTHR43065:SF16">
    <property type="entry name" value="SENSORY HISTIDINE KINASE_PHOSPHATASE NTRB"/>
    <property type="match status" value="1"/>
</dbReference>
<dbReference type="CDD" id="cd00082">
    <property type="entry name" value="HisKA"/>
    <property type="match status" value="1"/>
</dbReference>
<dbReference type="InterPro" id="IPR004358">
    <property type="entry name" value="Sig_transdc_His_kin-like_C"/>
</dbReference>
<evidence type="ECO:0000256" key="6">
    <source>
        <dbReference type="ARBA" id="ARBA00022777"/>
    </source>
</evidence>
<evidence type="ECO:0000313" key="10">
    <source>
        <dbReference type="EMBL" id="MDC8013138.1"/>
    </source>
</evidence>
<dbReference type="InterPro" id="IPR013656">
    <property type="entry name" value="PAS_4"/>
</dbReference>
<evidence type="ECO:0000256" key="3">
    <source>
        <dbReference type="ARBA" id="ARBA00022553"/>
    </source>
</evidence>
<evidence type="ECO:0000259" key="9">
    <source>
        <dbReference type="PROSITE" id="PS50109"/>
    </source>
</evidence>
<dbReference type="PANTHER" id="PTHR43065">
    <property type="entry name" value="SENSOR HISTIDINE KINASE"/>
    <property type="match status" value="1"/>
</dbReference>
<dbReference type="Gene3D" id="3.30.450.20">
    <property type="entry name" value="PAS domain"/>
    <property type="match status" value="1"/>
</dbReference>
<dbReference type="SUPFAM" id="SSF55785">
    <property type="entry name" value="PYP-like sensor domain (PAS domain)"/>
    <property type="match status" value="1"/>
</dbReference>
<dbReference type="SUPFAM" id="SSF47384">
    <property type="entry name" value="Homodimeric domain of signal transducing histidine kinase"/>
    <property type="match status" value="1"/>
</dbReference>
<dbReference type="RefSeq" id="WP_263545354.1">
    <property type="nucleotide sequence ID" value="NZ_JAOVZO020000017.1"/>
</dbReference>
<accession>A0A9X4BI34</accession>
<dbReference type="Gene3D" id="3.30.565.10">
    <property type="entry name" value="Histidine kinase-like ATPase, C-terminal domain"/>
    <property type="match status" value="1"/>
</dbReference>
<dbReference type="EMBL" id="JAOVZO020000017">
    <property type="protein sequence ID" value="MDC8013138.1"/>
    <property type="molecule type" value="Genomic_DNA"/>
</dbReference>
<dbReference type="InterPro" id="IPR035965">
    <property type="entry name" value="PAS-like_dom_sf"/>
</dbReference>
<keyword evidence="3" id="KW-0597">Phosphoprotein</keyword>
<feature type="domain" description="Histidine kinase" evidence="9">
    <location>
        <begin position="123"/>
        <end position="332"/>
    </location>
</feature>
<dbReference type="AlphaFoldDB" id="A0A9X4BI34"/>
<dbReference type="InterPro" id="IPR036097">
    <property type="entry name" value="HisK_dim/P_sf"/>
</dbReference>
<dbReference type="SUPFAM" id="SSF55874">
    <property type="entry name" value="ATPase domain of HSP90 chaperone/DNA topoisomerase II/histidine kinase"/>
    <property type="match status" value="1"/>
</dbReference>
<dbReference type="PRINTS" id="PR00344">
    <property type="entry name" value="BCTRLSENSOR"/>
</dbReference>
<dbReference type="InterPro" id="IPR005467">
    <property type="entry name" value="His_kinase_dom"/>
</dbReference>
<keyword evidence="6" id="KW-0418">Kinase</keyword>
<keyword evidence="4" id="KW-0808">Transferase</keyword>
<dbReference type="Pfam" id="PF00512">
    <property type="entry name" value="HisKA"/>
    <property type="match status" value="1"/>
</dbReference>
<dbReference type="SMART" id="SM00387">
    <property type="entry name" value="HATPase_c"/>
    <property type="match status" value="1"/>
</dbReference>
<dbReference type="Pfam" id="PF02518">
    <property type="entry name" value="HATPase_c"/>
    <property type="match status" value="1"/>
</dbReference>
<evidence type="ECO:0000256" key="8">
    <source>
        <dbReference type="ARBA" id="ARBA00023012"/>
    </source>
</evidence>
<comment type="catalytic activity">
    <reaction evidence="1">
        <text>ATP + protein L-histidine = ADP + protein N-phospho-L-histidine.</text>
        <dbReference type="EC" id="2.7.13.3"/>
    </reaction>
</comment>
<evidence type="ECO:0000256" key="5">
    <source>
        <dbReference type="ARBA" id="ARBA00022741"/>
    </source>
</evidence>
<dbReference type="GO" id="GO:0005524">
    <property type="term" value="F:ATP binding"/>
    <property type="evidence" value="ECO:0007669"/>
    <property type="project" value="UniProtKB-KW"/>
</dbReference>
<evidence type="ECO:0000256" key="1">
    <source>
        <dbReference type="ARBA" id="ARBA00000085"/>
    </source>
</evidence>
<keyword evidence="11" id="KW-1185">Reference proteome</keyword>
<dbReference type="Gene3D" id="1.10.287.130">
    <property type="match status" value="1"/>
</dbReference>
<reference evidence="10" key="1">
    <citation type="submission" date="2023-02" db="EMBL/GenBank/DDBJ databases">
        <title>Tahibacter soli sp. nov. isolated from soil.</title>
        <authorList>
            <person name="Baek J.H."/>
            <person name="Lee J.K."/>
            <person name="Choi D.G."/>
            <person name="Jeon C.O."/>
        </authorList>
    </citation>
    <scope>NUCLEOTIDE SEQUENCE</scope>
    <source>
        <strain evidence="10">BL</strain>
    </source>
</reference>
<evidence type="ECO:0000256" key="4">
    <source>
        <dbReference type="ARBA" id="ARBA00022679"/>
    </source>
</evidence>
<evidence type="ECO:0000256" key="2">
    <source>
        <dbReference type="ARBA" id="ARBA00012438"/>
    </source>
</evidence>
<dbReference type="InterPro" id="IPR036890">
    <property type="entry name" value="HATPase_C_sf"/>
</dbReference>
<dbReference type="EC" id="2.7.13.3" evidence="2"/>
<sequence length="335" mass="35628">MEITALWNQLSTAVAHIDDGLRLRAPNAALCELLGLSARRLEGESLALLAPERAELPDAARRAAAEQRIVQLRAFSLAPPLGDPVTVDIAFSPLPDGGVLLEIHALPPALPESTVRLSESLRGFAHEVKNPLAGLRGAAQLLGRRVAEPELKELADLIIAEADRLGALANRLLQGSGKPHLAVVNIHEVLERVAALLAAQERAPMLTRDFDPSLPPLRGDADRLTQLLLNLGRNAIEAGADRVVLRSRAEHGARIGERVVRLALRVDVLDNGRGVPPALADTLFLPMVSGRADGSGLGLAVCREIAREHGGAVSCRSRPGETVFTLLLPFGDSHG</sequence>
<dbReference type="Pfam" id="PF08448">
    <property type="entry name" value="PAS_4"/>
    <property type="match status" value="1"/>
</dbReference>
<protein>
    <recommendedName>
        <fullName evidence="2">histidine kinase</fullName>
        <ecNumber evidence="2">2.7.13.3</ecNumber>
    </recommendedName>
</protein>
<evidence type="ECO:0000256" key="7">
    <source>
        <dbReference type="ARBA" id="ARBA00022840"/>
    </source>
</evidence>
<keyword evidence="7 10" id="KW-0067">ATP-binding</keyword>
<keyword evidence="8" id="KW-0902">Two-component regulatory system</keyword>
<dbReference type="PROSITE" id="PS50109">
    <property type="entry name" value="HIS_KIN"/>
    <property type="match status" value="1"/>
</dbReference>
<dbReference type="SMART" id="SM00388">
    <property type="entry name" value="HisKA"/>
    <property type="match status" value="1"/>
</dbReference>
<evidence type="ECO:0000313" key="11">
    <source>
        <dbReference type="Proteomes" id="UP001139971"/>
    </source>
</evidence>
<dbReference type="InterPro" id="IPR003594">
    <property type="entry name" value="HATPase_dom"/>
</dbReference>